<gene>
    <name evidence="2" type="ORF">Z042_26125</name>
</gene>
<accession>A0A0D4ZY74</accession>
<dbReference type="PROSITE" id="PS51819">
    <property type="entry name" value="VOC"/>
    <property type="match status" value="1"/>
</dbReference>
<dbReference type="Proteomes" id="UP000019030">
    <property type="component" value="Chromosome"/>
</dbReference>
<dbReference type="Gene3D" id="3.10.180.10">
    <property type="entry name" value="2,3-Dihydroxybiphenyl 1,2-Dioxygenase, domain 1"/>
    <property type="match status" value="1"/>
</dbReference>
<dbReference type="Pfam" id="PF00903">
    <property type="entry name" value="Glyoxalase"/>
    <property type="match status" value="1"/>
</dbReference>
<reference evidence="2 3" key="2">
    <citation type="submission" date="2015-03" db="EMBL/GenBank/DDBJ databases">
        <authorList>
            <person name="Chan K.-G."/>
        </authorList>
    </citation>
    <scope>NUCLEOTIDE SEQUENCE [LARGE SCALE GENOMIC DNA]</scope>
    <source>
        <strain evidence="2 3">RB-25</strain>
    </source>
</reference>
<keyword evidence="3" id="KW-1185">Reference proteome</keyword>
<dbReference type="AlphaFoldDB" id="A0A0D4ZY74"/>
<dbReference type="PANTHER" id="PTHR35006">
    <property type="entry name" value="GLYOXALASE FAMILY PROTEIN (AFU_ORTHOLOGUE AFUA_5G14830)"/>
    <property type="match status" value="1"/>
</dbReference>
<dbReference type="InterPro" id="IPR029068">
    <property type="entry name" value="Glyas_Bleomycin-R_OHBP_Dase"/>
</dbReference>
<name>A0A0D4ZY74_9GAMM</name>
<dbReference type="SUPFAM" id="SSF54593">
    <property type="entry name" value="Glyoxalase/Bleomycin resistance protein/Dihydroxybiphenyl dioxygenase"/>
    <property type="match status" value="1"/>
</dbReference>
<protein>
    <submittedName>
        <fullName evidence="2">Glyoxalase</fullName>
    </submittedName>
</protein>
<dbReference type="PANTHER" id="PTHR35006:SF4">
    <property type="entry name" value="BLR7706 PROTEIN"/>
    <property type="match status" value="1"/>
</dbReference>
<dbReference type="OrthoDB" id="9800438at2"/>
<evidence type="ECO:0000313" key="2">
    <source>
        <dbReference type="EMBL" id="AJW28945.1"/>
    </source>
</evidence>
<dbReference type="CDD" id="cd07262">
    <property type="entry name" value="VOC_like"/>
    <property type="match status" value="1"/>
</dbReference>
<organism evidence="2 3">
    <name type="scientific">Chania multitudinisentens RB-25</name>
    <dbReference type="NCBI Taxonomy" id="1441930"/>
    <lineage>
        <taxon>Bacteria</taxon>
        <taxon>Pseudomonadati</taxon>
        <taxon>Pseudomonadota</taxon>
        <taxon>Gammaproteobacteria</taxon>
        <taxon>Enterobacterales</taxon>
        <taxon>Yersiniaceae</taxon>
        <taxon>Chania</taxon>
    </lineage>
</organism>
<evidence type="ECO:0000259" key="1">
    <source>
        <dbReference type="PROSITE" id="PS51819"/>
    </source>
</evidence>
<sequence>MNITPCLSHVSVGTNNFDAAAQFYDQILGALDCQRVMEHPGAIGYGRKYPEFWLQIPIDGKAAGSANGVHIGFFATSKQQVDEFYQRAIAAGARDEGAPGSRPHYGAAYYGCFVRDLDGHKIEASFWDESAA</sequence>
<proteinExistence type="predicted"/>
<feature type="domain" description="VOC" evidence="1">
    <location>
        <begin position="6"/>
        <end position="127"/>
    </location>
</feature>
<dbReference type="KEGG" id="sfo:Z042_26125"/>
<dbReference type="InterPro" id="IPR037523">
    <property type="entry name" value="VOC_core"/>
</dbReference>
<evidence type="ECO:0000313" key="3">
    <source>
        <dbReference type="Proteomes" id="UP000019030"/>
    </source>
</evidence>
<dbReference type="RefSeq" id="WP_024910750.1">
    <property type="nucleotide sequence ID" value="NZ_CP007044.2"/>
</dbReference>
<dbReference type="HOGENOM" id="CLU_046006_6_1_6"/>
<reference evidence="2 3" key="1">
    <citation type="submission" date="2014-01" db="EMBL/GenBank/DDBJ databases">
        <title>Isolation of Serratia multitudinisentens RB-25 from Ex-Landfill site.</title>
        <authorList>
            <person name="Robson E.H.J."/>
        </authorList>
    </citation>
    <scope>NUCLEOTIDE SEQUENCE [LARGE SCALE GENOMIC DNA]</scope>
    <source>
        <strain evidence="2 3">RB-25</strain>
    </source>
</reference>
<dbReference type="STRING" id="1441930.Z042_26125"/>
<dbReference type="EMBL" id="CP007044">
    <property type="protein sequence ID" value="AJW28945.1"/>
    <property type="molecule type" value="Genomic_DNA"/>
</dbReference>
<dbReference type="InterPro" id="IPR004360">
    <property type="entry name" value="Glyas_Fos-R_dOase_dom"/>
</dbReference>